<dbReference type="Gene3D" id="1.10.10.2520">
    <property type="entry name" value="Cell wall hydrolase SleB, domain 1"/>
    <property type="match status" value="1"/>
</dbReference>
<dbReference type="OrthoDB" id="9785345at2"/>
<proteinExistence type="predicted"/>
<evidence type="ECO:0000313" key="4">
    <source>
        <dbReference type="Proteomes" id="UP000279029"/>
    </source>
</evidence>
<organism evidence="3 4">
    <name type="scientific">Petrocella atlantisensis</name>
    <dbReference type="NCBI Taxonomy" id="2173034"/>
    <lineage>
        <taxon>Bacteria</taxon>
        <taxon>Bacillati</taxon>
        <taxon>Bacillota</taxon>
        <taxon>Clostridia</taxon>
        <taxon>Lachnospirales</taxon>
        <taxon>Vallitaleaceae</taxon>
        <taxon>Petrocella</taxon>
    </lineage>
</organism>
<protein>
    <recommendedName>
        <fullName evidence="2">Cell wall hydrolase SleB domain-containing protein</fullName>
    </recommendedName>
</protein>
<accession>A0A3P7Q1H2</accession>
<evidence type="ECO:0000256" key="1">
    <source>
        <dbReference type="SAM" id="Phobius"/>
    </source>
</evidence>
<dbReference type="RefSeq" id="WP_125138200.1">
    <property type="nucleotide sequence ID" value="NZ_LR130778.1"/>
</dbReference>
<dbReference type="InterPro" id="IPR042047">
    <property type="entry name" value="SleB_dom1"/>
</dbReference>
<keyword evidence="1" id="KW-0472">Membrane</keyword>
<keyword evidence="4" id="KW-1185">Reference proteome</keyword>
<gene>
    <name evidence="3" type="ORF">PATL70BA_3266</name>
</gene>
<dbReference type="AlphaFoldDB" id="A0A3P7Q1H2"/>
<evidence type="ECO:0000259" key="2">
    <source>
        <dbReference type="Pfam" id="PF07486"/>
    </source>
</evidence>
<evidence type="ECO:0000313" key="3">
    <source>
        <dbReference type="EMBL" id="VDN49191.1"/>
    </source>
</evidence>
<feature type="transmembrane region" description="Helical" evidence="1">
    <location>
        <begin position="21"/>
        <end position="43"/>
    </location>
</feature>
<name>A0A3P7Q1H2_9FIRM</name>
<keyword evidence="1" id="KW-1133">Transmembrane helix</keyword>
<keyword evidence="1" id="KW-0812">Transmembrane</keyword>
<dbReference type="KEGG" id="cbar:PATL70BA_3266"/>
<dbReference type="GO" id="GO:0016787">
    <property type="term" value="F:hydrolase activity"/>
    <property type="evidence" value="ECO:0007669"/>
    <property type="project" value="InterPro"/>
</dbReference>
<sequence>MFKLKHLFESMWFGHKSISKKVYTTGLMIFSGVFVIAVVMLSVNGFAKTKTIDHIVLYETEDDDQSENRIEETTTVAEASDESSYDTFARSNDNDTLQLDNEEAVTLAKEDEQDRVFKTATENLEESQINLLNLKDYTALVRIVEAEATNEDLKGKILVANTVMNRVKSRRFPNTIYEVVHQRTGNRAQFSPIDDGRYYKVTIKDSTIKAVEQALKGVDYSNGAMFFVSKSLASENASSWFDDNLTFLFQHGGHHFYKY</sequence>
<dbReference type="Pfam" id="PF07486">
    <property type="entry name" value="Hydrolase_2"/>
    <property type="match status" value="1"/>
</dbReference>
<dbReference type="EMBL" id="LR130778">
    <property type="protein sequence ID" value="VDN49191.1"/>
    <property type="molecule type" value="Genomic_DNA"/>
</dbReference>
<reference evidence="3 4" key="1">
    <citation type="submission" date="2018-09" db="EMBL/GenBank/DDBJ databases">
        <authorList>
            <person name="Postec A."/>
        </authorList>
    </citation>
    <scope>NUCLEOTIDE SEQUENCE [LARGE SCALE GENOMIC DNA]</scope>
    <source>
        <strain evidence="3">70B-A</strain>
    </source>
</reference>
<dbReference type="InterPro" id="IPR011105">
    <property type="entry name" value="Cell_wall_hydrolase_SleB"/>
</dbReference>
<feature type="domain" description="Cell wall hydrolase SleB" evidence="2">
    <location>
        <begin position="150"/>
        <end position="257"/>
    </location>
</feature>
<dbReference type="Proteomes" id="UP000279029">
    <property type="component" value="Chromosome"/>
</dbReference>